<dbReference type="InterPro" id="IPR001646">
    <property type="entry name" value="5peptide_repeat"/>
</dbReference>
<dbReference type="Gene3D" id="2.160.20.80">
    <property type="entry name" value="E3 ubiquitin-protein ligase SopA"/>
    <property type="match status" value="2"/>
</dbReference>
<dbReference type="RefSeq" id="WP_407340599.1">
    <property type="nucleotide sequence ID" value="NZ_CP136862.1"/>
</dbReference>
<evidence type="ECO:0000313" key="1">
    <source>
        <dbReference type="EMBL" id="WOJ91010.1"/>
    </source>
</evidence>
<keyword evidence="2" id="KW-1185">Reference proteome</keyword>
<reference evidence="1 2" key="1">
    <citation type="submission" date="2023-10" db="EMBL/GenBank/DDBJ databases">
        <title>Novel methanotroph of the genus Methylocapsa from a subarctic wetland.</title>
        <authorList>
            <person name="Belova S.E."/>
            <person name="Oshkin I.Y."/>
            <person name="Miroshnikov K."/>
            <person name="Dedysh S.N."/>
        </authorList>
    </citation>
    <scope>NUCLEOTIDE SEQUENCE [LARGE SCALE GENOMIC DNA]</scope>
    <source>
        <strain evidence="1 2">RX1</strain>
    </source>
</reference>
<accession>A0ABZ0HVZ1</accession>
<organism evidence="1 2">
    <name type="scientific">Methylocapsa polymorpha</name>
    <dbReference type="NCBI Taxonomy" id="3080828"/>
    <lineage>
        <taxon>Bacteria</taxon>
        <taxon>Pseudomonadati</taxon>
        <taxon>Pseudomonadota</taxon>
        <taxon>Alphaproteobacteria</taxon>
        <taxon>Hyphomicrobiales</taxon>
        <taxon>Beijerinckiaceae</taxon>
        <taxon>Methylocapsa</taxon>
    </lineage>
</organism>
<gene>
    <name evidence="1" type="ORF">RZS28_06930</name>
</gene>
<dbReference type="Pfam" id="PF13576">
    <property type="entry name" value="Pentapeptide_3"/>
    <property type="match status" value="1"/>
</dbReference>
<sequence>MGKVDETTPTKDAPAEKQVNEHVKAFFLDLAAKGRESWNGWRRDPANKDVRVTFAQIDFSREPWDRIDFSGFEFGDEADFSDCEWRGIKRQVQEDFVAFRAGRASFEGAIFDSKANFNGAVFSDFATFEGASFGDFAMFSGAAFGCAADFNDTTFSGGAIFEGAAFEMGASFEDATFAIAYFSFVTFGLFTNFTGAQFILASFDCATFGAMAVFDGATFADLADFDGATFGGGMSLDDTIFKRGATFKGVSTEQWNKKLEDNDDMDDKEARVALKRRHDIAWAEFLSGPDRFQGISFANARFDEEADFSGRSFEQTASFIQARFYRPPLFYAAINVARIDFTGTHIGFVQPNNLLAWTKDSTVPIRLRQLRKIVEESKEPRSRT</sequence>
<name>A0ABZ0HVZ1_9HYPH</name>
<dbReference type="EMBL" id="CP136862">
    <property type="protein sequence ID" value="WOJ91010.1"/>
    <property type="molecule type" value="Genomic_DNA"/>
</dbReference>
<protein>
    <submittedName>
        <fullName evidence="1">Pentapeptide repeat-containing protein</fullName>
    </submittedName>
</protein>
<proteinExistence type="predicted"/>
<evidence type="ECO:0000313" key="2">
    <source>
        <dbReference type="Proteomes" id="UP001626536"/>
    </source>
</evidence>
<dbReference type="Proteomes" id="UP001626536">
    <property type="component" value="Chromosome"/>
</dbReference>